<gene>
    <name evidence="2" type="ORF">C5167_043966</name>
</gene>
<proteinExistence type="predicted"/>
<name>A0A4Y7LAR8_PAPSO</name>
<evidence type="ECO:0000313" key="3">
    <source>
        <dbReference type="Proteomes" id="UP000316621"/>
    </source>
</evidence>
<evidence type="ECO:0000313" key="2">
    <source>
        <dbReference type="EMBL" id="RZC81381.1"/>
    </source>
</evidence>
<dbReference type="STRING" id="3469.A0A4Y7LAR8"/>
<dbReference type="Proteomes" id="UP000316621">
    <property type="component" value="Chromosome 10"/>
</dbReference>
<organism evidence="2 3">
    <name type="scientific">Papaver somniferum</name>
    <name type="common">Opium poppy</name>
    <dbReference type="NCBI Taxonomy" id="3469"/>
    <lineage>
        <taxon>Eukaryota</taxon>
        <taxon>Viridiplantae</taxon>
        <taxon>Streptophyta</taxon>
        <taxon>Embryophyta</taxon>
        <taxon>Tracheophyta</taxon>
        <taxon>Spermatophyta</taxon>
        <taxon>Magnoliopsida</taxon>
        <taxon>Ranunculales</taxon>
        <taxon>Papaveraceae</taxon>
        <taxon>Papaveroideae</taxon>
        <taxon>Papaver</taxon>
    </lineage>
</organism>
<keyword evidence="3" id="KW-1185">Reference proteome</keyword>
<sequence>MQEVFRIAAKAVVLDVKSHMKIMKRCEMEGKPYEILDERTVVIKFKSKDIDAVEFEGSPIRTWRGIWGKVIKSIEPQVDIHLYDSRIRKRTEFLWSSVHSQMHAGSFLCFPQLSGVFGWRKKERGLLGLMDI</sequence>
<evidence type="ECO:0000259" key="1">
    <source>
        <dbReference type="Pfam" id="PF04950"/>
    </source>
</evidence>
<dbReference type="Pfam" id="PF04950">
    <property type="entry name" value="RIBIOP_C"/>
    <property type="match status" value="1"/>
</dbReference>
<accession>A0A4Y7LAR8</accession>
<dbReference type="EMBL" id="CM010724">
    <property type="protein sequence ID" value="RZC81381.1"/>
    <property type="molecule type" value="Genomic_DNA"/>
</dbReference>
<reference evidence="2 3" key="1">
    <citation type="journal article" date="2018" name="Science">
        <title>The opium poppy genome and morphinan production.</title>
        <authorList>
            <person name="Guo L."/>
            <person name="Winzer T."/>
            <person name="Yang X."/>
            <person name="Li Y."/>
            <person name="Ning Z."/>
            <person name="He Z."/>
            <person name="Teodor R."/>
            <person name="Lu Y."/>
            <person name="Bowser T.A."/>
            <person name="Graham I.A."/>
            <person name="Ye K."/>
        </authorList>
    </citation>
    <scope>NUCLEOTIDE SEQUENCE [LARGE SCALE GENOMIC DNA]</scope>
    <source>
        <strain evidence="3">cv. HN1</strain>
        <tissue evidence="2">Leaves</tissue>
    </source>
</reference>
<feature type="domain" description="Ribosome biogenesis protein BMS1/TSR1 C-terminal" evidence="1">
    <location>
        <begin position="3"/>
        <end position="74"/>
    </location>
</feature>
<dbReference type="Gramene" id="RZC81381">
    <property type="protein sequence ID" value="RZC81381"/>
    <property type="gene ID" value="C5167_043966"/>
</dbReference>
<dbReference type="InterPro" id="IPR007034">
    <property type="entry name" value="BMS1_TSR1_C"/>
</dbReference>
<protein>
    <recommendedName>
        <fullName evidence="1">Ribosome biogenesis protein BMS1/TSR1 C-terminal domain-containing protein</fullName>
    </recommendedName>
</protein>
<dbReference type="AlphaFoldDB" id="A0A4Y7LAR8"/>